<dbReference type="InterPro" id="IPR006097">
    <property type="entry name" value="Glu/Leu/Phe/Val/Trp_DH_dimer"/>
</dbReference>
<dbReference type="AlphaFoldDB" id="A0A3B1AZI8"/>
<dbReference type="PANTHER" id="PTHR11606">
    <property type="entry name" value="GLUTAMATE DEHYDROGENASE"/>
    <property type="match status" value="1"/>
</dbReference>
<dbReference type="InterPro" id="IPR036291">
    <property type="entry name" value="NAD(P)-bd_dom_sf"/>
</dbReference>
<dbReference type="InterPro" id="IPR006096">
    <property type="entry name" value="Glu/Leu/Phe/Val/Trp_DH_C"/>
</dbReference>
<evidence type="ECO:0000259" key="5">
    <source>
        <dbReference type="SMART" id="SM00839"/>
    </source>
</evidence>
<organism evidence="6">
    <name type="scientific">hydrothermal vent metagenome</name>
    <dbReference type="NCBI Taxonomy" id="652676"/>
    <lineage>
        <taxon>unclassified sequences</taxon>
        <taxon>metagenomes</taxon>
        <taxon>ecological metagenomes</taxon>
    </lineage>
</organism>
<dbReference type="PROSITE" id="PS00074">
    <property type="entry name" value="GLFV_DEHYDROGENASE"/>
    <property type="match status" value="1"/>
</dbReference>
<dbReference type="GO" id="GO:0004354">
    <property type="term" value="F:glutamate dehydrogenase (NADP+) activity"/>
    <property type="evidence" value="ECO:0007669"/>
    <property type="project" value="UniProtKB-EC"/>
</dbReference>
<dbReference type="FunFam" id="3.40.50.720:FF:000100">
    <property type="entry name" value="Glutamate dehydrogenase 1, mitochondrial"/>
    <property type="match status" value="1"/>
</dbReference>
<keyword evidence="4" id="KW-0496">Mitochondrion</keyword>
<evidence type="ECO:0000256" key="2">
    <source>
        <dbReference type="ARBA" id="ARBA00006382"/>
    </source>
</evidence>
<dbReference type="PRINTS" id="PR00082">
    <property type="entry name" value="GLFDHDRGNASE"/>
</dbReference>
<dbReference type="InterPro" id="IPR046346">
    <property type="entry name" value="Aminoacid_DH-like_N_sf"/>
</dbReference>
<evidence type="ECO:0000256" key="1">
    <source>
        <dbReference type="ARBA" id="ARBA00004173"/>
    </source>
</evidence>
<dbReference type="EMBL" id="UOFX01000022">
    <property type="protein sequence ID" value="VAX07231.1"/>
    <property type="molecule type" value="Genomic_DNA"/>
</dbReference>
<dbReference type="InterPro" id="IPR014362">
    <property type="entry name" value="Glu_DH"/>
</dbReference>
<evidence type="ECO:0000256" key="3">
    <source>
        <dbReference type="ARBA" id="ARBA00023002"/>
    </source>
</evidence>
<reference evidence="6" key="1">
    <citation type="submission" date="2018-06" db="EMBL/GenBank/DDBJ databases">
        <authorList>
            <person name="Zhirakovskaya E."/>
        </authorList>
    </citation>
    <scope>NUCLEOTIDE SEQUENCE</scope>
</reference>
<dbReference type="EC" id="1.4.1.2" evidence="6"/>
<dbReference type="GO" id="GO:0005739">
    <property type="term" value="C:mitochondrion"/>
    <property type="evidence" value="ECO:0007669"/>
    <property type="project" value="UniProtKB-SubCell"/>
</dbReference>
<dbReference type="Gene3D" id="3.40.50.720">
    <property type="entry name" value="NAD(P)-binding Rossmann-like Domain"/>
    <property type="match status" value="1"/>
</dbReference>
<dbReference type="Pfam" id="PF00208">
    <property type="entry name" value="ELFV_dehydrog"/>
    <property type="match status" value="1"/>
</dbReference>
<dbReference type="PANTHER" id="PTHR11606:SF13">
    <property type="entry name" value="GLUTAMATE DEHYDROGENASE 1, MITOCHONDRIAL"/>
    <property type="match status" value="1"/>
</dbReference>
<proteinExistence type="inferred from homology"/>
<comment type="subcellular location">
    <subcellularLocation>
        <location evidence="1">Mitochondrion</location>
    </subcellularLocation>
</comment>
<dbReference type="PIRSF" id="PIRSF000185">
    <property type="entry name" value="Glu_DH"/>
    <property type="match status" value="1"/>
</dbReference>
<evidence type="ECO:0000256" key="4">
    <source>
        <dbReference type="ARBA" id="ARBA00023128"/>
    </source>
</evidence>
<dbReference type="InterPro" id="IPR006095">
    <property type="entry name" value="Glu/Leu/Phe/Val/Trp_DH"/>
</dbReference>
<dbReference type="Gene3D" id="3.40.50.10860">
    <property type="entry name" value="Leucine Dehydrogenase, chain A, domain 1"/>
    <property type="match status" value="1"/>
</dbReference>
<dbReference type="CDD" id="cd01076">
    <property type="entry name" value="NAD_bind_1_Glu_DH"/>
    <property type="match status" value="1"/>
</dbReference>
<sequence length="475" mass="52483">MSKHDESSGLSFRQSVDHMVDRAIQIMNLDAGIANAIKACASVLQVTFPVKIKGEIKSFTGWRAVHSIHRLPSKGGIRYATSVDQMEIEALAALMTYKCAIVDVPFGGSKGGLFINPNDYTRDEMQKITRRFARELAEKGFLNPATNVPAPDMGTGQREMAWIADTYKHLNPDDINHVACVTGKPVAHGGIRGRTEATGRGVQYALREFFRHFDEVKKAGLKDGLAGKRVIIQGLGNVGYFAAKFLSEEDDVKIIAIIEHDGVIMNDEGIQVDQVHYHKSETGGVKGFAGAKYSPDGAKALELECDILIPAALEGVINEDNAKNIKAKLIAEAANGPVTYEADCILREKGVTILPDAFMNAGGVIVSYFEWIRNLTHIRFGRLERRFDEARGQHIVTALETMNNAPVPDWIKEELVRGADEFDLVRSGLDDSMRLALQDIIDTRNRDNKIDDYRTASYVIALNKLSRSYIDIGVY</sequence>
<dbReference type="GO" id="GO:0006538">
    <property type="term" value="P:L-glutamate catabolic process"/>
    <property type="evidence" value="ECO:0007669"/>
    <property type="project" value="TreeGrafter"/>
</dbReference>
<evidence type="ECO:0000313" key="6">
    <source>
        <dbReference type="EMBL" id="VAX07231.1"/>
    </source>
</evidence>
<dbReference type="EC" id="1.4.1.4" evidence="6"/>
<dbReference type="GO" id="GO:0004352">
    <property type="term" value="F:glutamate dehydrogenase (NAD+) activity"/>
    <property type="evidence" value="ECO:0007669"/>
    <property type="project" value="UniProtKB-EC"/>
</dbReference>
<feature type="domain" description="Glutamate/phenylalanine/leucine/valine/L-tryptophan dehydrogenase C-terminal" evidence="5">
    <location>
        <begin position="191"/>
        <end position="473"/>
    </location>
</feature>
<gene>
    <name evidence="6" type="ORF">MNBD_GAMMA26-1089</name>
</gene>
<protein>
    <submittedName>
        <fullName evidence="6">NAD-specific glutamate dehydrogenase NADP-specific glutamate dehydrogenase</fullName>
        <ecNumber evidence="6">1.4.1.2</ecNumber>
        <ecNumber evidence="6">1.4.1.4</ecNumber>
    </submittedName>
</protein>
<comment type="similarity">
    <text evidence="2">Belongs to the Glu/Leu/Phe/Val dehydrogenases family.</text>
</comment>
<dbReference type="SUPFAM" id="SSF51735">
    <property type="entry name" value="NAD(P)-binding Rossmann-fold domains"/>
    <property type="match status" value="1"/>
</dbReference>
<dbReference type="SMART" id="SM00839">
    <property type="entry name" value="ELFV_dehydrog"/>
    <property type="match status" value="1"/>
</dbReference>
<dbReference type="InterPro" id="IPR033524">
    <property type="entry name" value="Glu/Leu/Phe/Val_DH_AS"/>
</dbReference>
<dbReference type="InterPro" id="IPR033922">
    <property type="entry name" value="NAD_bind_Glu_DH"/>
</dbReference>
<keyword evidence="3 6" id="KW-0560">Oxidoreductase</keyword>
<accession>A0A3B1AZI8</accession>
<name>A0A3B1AZI8_9ZZZZ</name>
<dbReference type="SUPFAM" id="SSF53223">
    <property type="entry name" value="Aminoacid dehydrogenase-like, N-terminal domain"/>
    <property type="match status" value="1"/>
</dbReference>
<dbReference type="Pfam" id="PF02812">
    <property type="entry name" value="ELFV_dehydrog_N"/>
    <property type="match status" value="1"/>
</dbReference>